<dbReference type="Pfam" id="PF00392">
    <property type="entry name" value="GntR"/>
    <property type="match status" value="1"/>
</dbReference>
<proteinExistence type="predicted"/>
<dbReference type="Gene3D" id="1.10.10.10">
    <property type="entry name" value="Winged helix-like DNA-binding domain superfamily/Winged helix DNA-binding domain"/>
    <property type="match status" value="1"/>
</dbReference>
<dbReference type="AlphaFoldDB" id="A0A5J4L6S8"/>
<dbReference type="SMART" id="SM00895">
    <property type="entry name" value="FCD"/>
    <property type="match status" value="1"/>
</dbReference>
<dbReference type="SMART" id="SM00345">
    <property type="entry name" value="HTH_GNTR"/>
    <property type="match status" value="1"/>
</dbReference>
<protein>
    <submittedName>
        <fullName evidence="5">GntR family transcriptional regulator</fullName>
    </submittedName>
</protein>
<dbReference type="InterPro" id="IPR000524">
    <property type="entry name" value="Tscrpt_reg_HTH_GntR"/>
</dbReference>
<evidence type="ECO:0000313" key="5">
    <source>
        <dbReference type="EMBL" id="GES30077.1"/>
    </source>
</evidence>
<organism evidence="5 6">
    <name type="scientific">Streptomyces angustmyceticus</name>
    <dbReference type="NCBI Taxonomy" id="285578"/>
    <lineage>
        <taxon>Bacteria</taxon>
        <taxon>Bacillati</taxon>
        <taxon>Actinomycetota</taxon>
        <taxon>Actinomycetes</taxon>
        <taxon>Kitasatosporales</taxon>
        <taxon>Streptomycetaceae</taxon>
        <taxon>Streptomyces</taxon>
    </lineage>
</organism>
<comment type="caution">
    <text evidence="5">The sequence shown here is derived from an EMBL/GenBank/DDBJ whole genome shotgun (WGS) entry which is preliminary data.</text>
</comment>
<dbReference type="GO" id="GO:0003700">
    <property type="term" value="F:DNA-binding transcription factor activity"/>
    <property type="evidence" value="ECO:0007669"/>
    <property type="project" value="InterPro"/>
</dbReference>
<dbReference type="SUPFAM" id="SSF46785">
    <property type="entry name" value="Winged helix' DNA-binding domain"/>
    <property type="match status" value="1"/>
</dbReference>
<evidence type="ECO:0000313" key="6">
    <source>
        <dbReference type="Proteomes" id="UP000325598"/>
    </source>
</evidence>
<dbReference type="PANTHER" id="PTHR43537">
    <property type="entry name" value="TRANSCRIPTIONAL REGULATOR, GNTR FAMILY"/>
    <property type="match status" value="1"/>
</dbReference>
<keyword evidence="3" id="KW-0804">Transcription</keyword>
<dbReference type="Pfam" id="PF07729">
    <property type="entry name" value="FCD"/>
    <property type="match status" value="1"/>
</dbReference>
<sequence length="221" mass="24593">MQWWRFMSGGERAMQSGREKAYAYLKDSVLTDPEMQDRFLSEQEIADRIGVSRTPIREALLLLAAEDLVRLVPKRGAHIAPLSGREIRDLMEMRGLIERFAAERTTDQGTAPVDEMADILAHQDTLRGEETTKEFIAADHRFHATLVAAVGNTLMSRQYDALRSRQIRAGVLALYRSGNRQDEVLAEHRQILDALAAGDAAAACAAIDGHIRATQRILLAA</sequence>
<dbReference type="InterPro" id="IPR036388">
    <property type="entry name" value="WH-like_DNA-bd_sf"/>
</dbReference>
<dbReference type="SUPFAM" id="SSF48008">
    <property type="entry name" value="GntR ligand-binding domain-like"/>
    <property type="match status" value="1"/>
</dbReference>
<dbReference type="InterPro" id="IPR036390">
    <property type="entry name" value="WH_DNA-bd_sf"/>
</dbReference>
<dbReference type="EMBL" id="BLAG01000007">
    <property type="protein sequence ID" value="GES30077.1"/>
    <property type="molecule type" value="Genomic_DNA"/>
</dbReference>
<keyword evidence="2" id="KW-0238">DNA-binding</keyword>
<dbReference type="PANTHER" id="PTHR43537:SF24">
    <property type="entry name" value="GLUCONATE OPERON TRANSCRIPTIONAL REPRESSOR"/>
    <property type="match status" value="1"/>
</dbReference>
<feature type="domain" description="HTH gntR-type" evidence="4">
    <location>
        <begin position="15"/>
        <end position="82"/>
    </location>
</feature>
<dbReference type="Gene3D" id="1.20.120.530">
    <property type="entry name" value="GntR ligand-binding domain-like"/>
    <property type="match status" value="1"/>
</dbReference>
<dbReference type="Proteomes" id="UP000325598">
    <property type="component" value="Unassembled WGS sequence"/>
</dbReference>
<evidence type="ECO:0000256" key="3">
    <source>
        <dbReference type="ARBA" id="ARBA00023163"/>
    </source>
</evidence>
<evidence type="ECO:0000259" key="4">
    <source>
        <dbReference type="PROSITE" id="PS50949"/>
    </source>
</evidence>
<keyword evidence="6" id="KW-1185">Reference proteome</keyword>
<dbReference type="PRINTS" id="PR00035">
    <property type="entry name" value="HTHGNTR"/>
</dbReference>
<dbReference type="InterPro" id="IPR011711">
    <property type="entry name" value="GntR_C"/>
</dbReference>
<accession>A0A5J4L6S8</accession>
<dbReference type="GO" id="GO:0003677">
    <property type="term" value="F:DNA binding"/>
    <property type="evidence" value="ECO:0007669"/>
    <property type="project" value="UniProtKB-KW"/>
</dbReference>
<evidence type="ECO:0000256" key="1">
    <source>
        <dbReference type="ARBA" id="ARBA00023015"/>
    </source>
</evidence>
<reference evidence="5 6" key="1">
    <citation type="submission" date="2019-10" db="EMBL/GenBank/DDBJ databases">
        <title>Whole genome shotgun sequence of Streptomyces angustmyceticus NBRC 3934.</title>
        <authorList>
            <person name="Hosoyama A."/>
            <person name="Ichikawa N."/>
            <person name="Kimura A."/>
            <person name="Kitahashi Y."/>
            <person name="Komaki H."/>
            <person name="Uohara A."/>
        </authorList>
    </citation>
    <scope>NUCLEOTIDE SEQUENCE [LARGE SCALE GENOMIC DNA]</scope>
    <source>
        <strain evidence="5 6">NBRC 3934</strain>
    </source>
</reference>
<evidence type="ECO:0000256" key="2">
    <source>
        <dbReference type="ARBA" id="ARBA00023125"/>
    </source>
</evidence>
<keyword evidence="1" id="KW-0805">Transcription regulation</keyword>
<dbReference type="InterPro" id="IPR008920">
    <property type="entry name" value="TF_FadR/GntR_C"/>
</dbReference>
<name>A0A5J4L6S8_9ACTN</name>
<dbReference type="PROSITE" id="PS50949">
    <property type="entry name" value="HTH_GNTR"/>
    <property type="match status" value="1"/>
</dbReference>
<gene>
    <name evidence="5" type="ORF">San01_25640</name>
</gene>